<evidence type="ECO:0000256" key="1">
    <source>
        <dbReference type="SAM" id="MobiDB-lite"/>
    </source>
</evidence>
<accession>B9S222</accession>
<evidence type="ECO:0000313" key="2">
    <source>
        <dbReference type="EMBL" id="EEF42365.1"/>
    </source>
</evidence>
<feature type="region of interest" description="Disordered" evidence="1">
    <location>
        <begin position="113"/>
        <end position="132"/>
    </location>
</feature>
<dbReference type="AlphaFoldDB" id="B9S222"/>
<keyword evidence="3" id="KW-1185">Reference proteome</keyword>
<dbReference type="Proteomes" id="UP000008311">
    <property type="component" value="Unassembled WGS sequence"/>
</dbReference>
<sequence length="132" mass="15015">MQYSSPSQTVQRNKLLKPKTICGERCHIHIHTREARLQSINQRPRQLIGGFKSAGKATYIVKFTDAIQRTAKEASRAQQQTSLKDMIIHKEYIDAAFKARGLQWNGAPSASFKDLEADRAKQMDNSKTLTKR</sequence>
<organism evidence="2 3">
    <name type="scientific">Ricinus communis</name>
    <name type="common">Castor bean</name>
    <dbReference type="NCBI Taxonomy" id="3988"/>
    <lineage>
        <taxon>Eukaryota</taxon>
        <taxon>Viridiplantae</taxon>
        <taxon>Streptophyta</taxon>
        <taxon>Embryophyta</taxon>
        <taxon>Tracheophyta</taxon>
        <taxon>Spermatophyta</taxon>
        <taxon>Magnoliopsida</taxon>
        <taxon>eudicotyledons</taxon>
        <taxon>Gunneridae</taxon>
        <taxon>Pentapetalae</taxon>
        <taxon>rosids</taxon>
        <taxon>fabids</taxon>
        <taxon>Malpighiales</taxon>
        <taxon>Euphorbiaceae</taxon>
        <taxon>Acalyphoideae</taxon>
        <taxon>Acalypheae</taxon>
        <taxon>Ricinus</taxon>
    </lineage>
</organism>
<evidence type="ECO:0000313" key="3">
    <source>
        <dbReference type="Proteomes" id="UP000008311"/>
    </source>
</evidence>
<dbReference type="InParanoid" id="B9S222"/>
<feature type="compositionally biased region" description="Basic and acidic residues" evidence="1">
    <location>
        <begin position="113"/>
        <end position="124"/>
    </location>
</feature>
<reference evidence="3" key="1">
    <citation type="journal article" date="2010" name="Nat. Biotechnol.">
        <title>Draft genome sequence of the oilseed species Ricinus communis.</title>
        <authorList>
            <person name="Chan A.P."/>
            <person name="Crabtree J."/>
            <person name="Zhao Q."/>
            <person name="Lorenzi H."/>
            <person name="Orvis J."/>
            <person name="Puiu D."/>
            <person name="Melake-Berhan A."/>
            <person name="Jones K.M."/>
            <person name="Redman J."/>
            <person name="Chen G."/>
            <person name="Cahoon E.B."/>
            <person name="Gedil M."/>
            <person name="Stanke M."/>
            <person name="Haas B.J."/>
            <person name="Wortman J.R."/>
            <person name="Fraser-Liggett C.M."/>
            <person name="Ravel J."/>
            <person name="Rabinowicz P.D."/>
        </authorList>
    </citation>
    <scope>NUCLEOTIDE SEQUENCE [LARGE SCALE GENOMIC DNA]</scope>
    <source>
        <strain evidence="3">cv. Hale</strain>
    </source>
</reference>
<name>B9S222_RICCO</name>
<gene>
    <name evidence="2" type="ORF">RCOM_1326140</name>
</gene>
<dbReference type="EMBL" id="EQ973846">
    <property type="protein sequence ID" value="EEF42365.1"/>
    <property type="molecule type" value="Genomic_DNA"/>
</dbReference>
<proteinExistence type="predicted"/>
<protein>
    <submittedName>
        <fullName evidence="2">Uncharacterized protein</fullName>
    </submittedName>
</protein>